<evidence type="ECO:0008006" key="3">
    <source>
        <dbReference type="Google" id="ProtNLM"/>
    </source>
</evidence>
<evidence type="ECO:0000313" key="2">
    <source>
        <dbReference type="Proteomes" id="UP001270362"/>
    </source>
</evidence>
<keyword evidence="2" id="KW-1185">Reference proteome</keyword>
<reference evidence="1" key="2">
    <citation type="submission" date="2023-06" db="EMBL/GenBank/DDBJ databases">
        <authorList>
            <consortium name="Lawrence Berkeley National Laboratory"/>
            <person name="Haridas S."/>
            <person name="Hensen N."/>
            <person name="Bonometti L."/>
            <person name="Westerberg I."/>
            <person name="Brannstrom I.O."/>
            <person name="Guillou S."/>
            <person name="Cros-Aarteil S."/>
            <person name="Calhoun S."/>
            <person name="Kuo A."/>
            <person name="Mondo S."/>
            <person name="Pangilinan J."/>
            <person name="Riley R."/>
            <person name="Labutti K."/>
            <person name="Andreopoulos B."/>
            <person name="Lipzen A."/>
            <person name="Chen C."/>
            <person name="Yanf M."/>
            <person name="Daum C."/>
            <person name="Ng V."/>
            <person name="Clum A."/>
            <person name="Steindorff A."/>
            <person name="Ohm R."/>
            <person name="Martin F."/>
            <person name="Silar P."/>
            <person name="Natvig D."/>
            <person name="Lalanne C."/>
            <person name="Gautier V."/>
            <person name="Ament-Velasquez S.L."/>
            <person name="Kruys A."/>
            <person name="Hutchinson M.I."/>
            <person name="Powell A.J."/>
            <person name="Barry K."/>
            <person name="Miller A.N."/>
            <person name="Grigoriev I.V."/>
            <person name="Debuchy R."/>
            <person name="Gladieux P."/>
            <person name="Thoren M.H."/>
            <person name="Johannesson H."/>
        </authorList>
    </citation>
    <scope>NUCLEOTIDE SEQUENCE</scope>
    <source>
        <strain evidence="1">CBS 314.62</strain>
    </source>
</reference>
<proteinExistence type="predicted"/>
<evidence type="ECO:0000313" key="1">
    <source>
        <dbReference type="EMBL" id="KAK3695762.1"/>
    </source>
</evidence>
<comment type="caution">
    <text evidence="1">The sequence shown here is derived from an EMBL/GenBank/DDBJ whole genome shotgun (WGS) entry which is preliminary data.</text>
</comment>
<name>A0AAE0XLP5_9PEZI</name>
<dbReference type="Proteomes" id="UP001270362">
    <property type="component" value="Unassembled WGS sequence"/>
</dbReference>
<dbReference type="EMBL" id="JAULSO010000001">
    <property type="protein sequence ID" value="KAK3695762.1"/>
    <property type="molecule type" value="Genomic_DNA"/>
</dbReference>
<organism evidence="1 2">
    <name type="scientific">Podospora appendiculata</name>
    <dbReference type="NCBI Taxonomy" id="314037"/>
    <lineage>
        <taxon>Eukaryota</taxon>
        <taxon>Fungi</taxon>
        <taxon>Dikarya</taxon>
        <taxon>Ascomycota</taxon>
        <taxon>Pezizomycotina</taxon>
        <taxon>Sordariomycetes</taxon>
        <taxon>Sordariomycetidae</taxon>
        <taxon>Sordariales</taxon>
        <taxon>Podosporaceae</taxon>
        <taxon>Podospora</taxon>
    </lineage>
</organism>
<accession>A0AAE0XLP5</accession>
<gene>
    <name evidence="1" type="ORF">B0T22DRAFT_478390</name>
</gene>
<reference evidence="1" key="1">
    <citation type="journal article" date="2023" name="Mol. Phylogenet. Evol.">
        <title>Genome-scale phylogeny and comparative genomics of the fungal order Sordariales.</title>
        <authorList>
            <person name="Hensen N."/>
            <person name="Bonometti L."/>
            <person name="Westerberg I."/>
            <person name="Brannstrom I.O."/>
            <person name="Guillou S."/>
            <person name="Cros-Aarteil S."/>
            <person name="Calhoun S."/>
            <person name="Haridas S."/>
            <person name="Kuo A."/>
            <person name="Mondo S."/>
            <person name="Pangilinan J."/>
            <person name="Riley R."/>
            <person name="LaButti K."/>
            <person name="Andreopoulos B."/>
            <person name="Lipzen A."/>
            <person name="Chen C."/>
            <person name="Yan M."/>
            <person name="Daum C."/>
            <person name="Ng V."/>
            <person name="Clum A."/>
            <person name="Steindorff A."/>
            <person name="Ohm R.A."/>
            <person name="Martin F."/>
            <person name="Silar P."/>
            <person name="Natvig D.O."/>
            <person name="Lalanne C."/>
            <person name="Gautier V."/>
            <person name="Ament-Velasquez S.L."/>
            <person name="Kruys A."/>
            <person name="Hutchinson M.I."/>
            <person name="Powell A.J."/>
            <person name="Barry K."/>
            <person name="Miller A.N."/>
            <person name="Grigoriev I.V."/>
            <person name="Debuchy R."/>
            <person name="Gladieux P."/>
            <person name="Hiltunen Thoren M."/>
            <person name="Johannesson H."/>
        </authorList>
    </citation>
    <scope>NUCLEOTIDE SEQUENCE</scope>
    <source>
        <strain evidence="1">CBS 314.62</strain>
    </source>
</reference>
<sequence length="287" mass="31725">MAAPQHRHQDLLKSPLFANEQQRAQAIERFRRLVHHFEAAAAKEPAASTSDRDGYKNSLLGAFFHSLALEMPVLGNSDDIVVADHFRLPLLAFADYLVTHFFLPLQAAANKTPQLSPVSHAAVQQAQMQGGQQRNISLDSVGTPEQLSALRGSCLDRDRHGCVVTHTFDRNLLKDRLQRPPARDDDGNLLDGLDTYGGLESLDMHQAFRQHDIVFEPVLLADGPPNNGSYRIDSFFPSLFANHLPVTRTLVMHPSIEPPSERLLALHSAFGHILHLSGAGDYIQSSP</sequence>
<dbReference type="AlphaFoldDB" id="A0AAE0XLP5"/>
<protein>
    <recommendedName>
        <fullName evidence="3">HNH nuclease domain-containing protein</fullName>
    </recommendedName>
</protein>